<organism evidence="26 27">
    <name type="scientific">Dioszegia hungarica</name>
    <dbReference type="NCBI Taxonomy" id="4972"/>
    <lineage>
        <taxon>Eukaryota</taxon>
        <taxon>Fungi</taxon>
        <taxon>Dikarya</taxon>
        <taxon>Basidiomycota</taxon>
        <taxon>Agaricomycotina</taxon>
        <taxon>Tremellomycetes</taxon>
        <taxon>Tremellales</taxon>
        <taxon>Bulleribasidiaceae</taxon>
        <taxon>Dioszegia</taxon>
    </lineage>
</organism>
<dbReference type="Gene3D" id="3.40.50.1000">
    <property type="entry name" value="HAD superfamily/HAD-like"/>
    <property type="match status" value="1"/>
</dbReference>
<dbReference type="Gene3D" id="3.40.1110.10">
    <property type="entry name" value="Calcium-transporting ATPase, cytoplasmic domain N"/>
    <property type="match status" value="1"/>
</dbReference>
<dbReference type="Pfam" id="PF00690">
    <property type="entry name" value="Cation_ATPase_N"/>
    <property type="match status" value="1"/>
</dbReference>
<keyword evidence="5" id="KW-0633">Potassium transport</keyword>
<evidence type="ECO:0000256" key="10">
    <source>
        <dbReference type="ARBA" id="ARBA00022840"/>
    </source>
</evidence>
<dbReference type="InterPro" id="IPR023298">
    <property type="entry name" value="ATPase_P-typ_TM_dom_sf"/>
</dbReference>
<keyword evidence="4" id="KW-1003">Cell membrane</keyword>
<keyword evidence="18" id="KW-0739">Sodium transport</keyword>
<dbReference type="InterPro" id="IPR036412">
    <property type="entry name" value="HAD-like_sf"/>
</dbReference>
<evidence type="ECO:0000256" key="15">
    <source>
        <dbReference type="ARBA" id="ARBA00023053"/>
    </source>
</evidence>
<dbReference type="SMART" id="SM00831">
    <property type="entry name" value="Cation_ATPase_N"/>
    <property type="match status" value="1"/>
</dbReference>
<sequence length="1095" mass="118075">MPQSTEKGLAAPTPAGGENGSNEKKFTRADTKASGNTAVSQALPFTPHSAPSSKVLEALNSDAEKGLSDADAAKRLEQYGLNRLKPPKRPSPLKIVGRQLANAMSLVLIAAMAVSFGTFDYISGGVIAALIILNVVVGGYTEWQAEKTVASLESVGAPQATVMRHSGNSAAQIKVISVDEVVPGDIVIVKNGDIVPADGRVLDGHISNLEADEAFLTGESLPVAKQSEPIDEEECPVGDRLSMVYSGSQVTKGRARVVIVYTAMGTEIGKIASALDSKAARKETGLAATWYKFKVILGLEETSPLQIKLNQLAYSLLGAAIICAIIVVASTGFRDVPLTVATYAVASAVSILPASLIAVVSLTLARASQDLAKRNALVRRMDAIEALAAVENVCSDKTGTLTVGRMVVRKFWIPKAHGRGGELAPVNTQNGQAYSFETGSDPFYPRGEVKADRKVLASDRGGEVIDLKASKRQASEDDEDDDREWVVNHEEMEEGLQAMVQCASLCNQAVLSKPSEESGNWEANGDPTETALQVAAYKLGHGKPFLTHSKKHDLHRMQSVASVHRPPVVGMDGHFEQVVEHPFDSTVKRMSIAFKFVPHSDTAKPYVICFLKGAVERVFERCTTVHGEEFTEERRAEVIAKMDVLAAQGLRVLALCGKKVGIEELERVATMGRDDFEADFAFLGLAGIFDPPRKESAGAVADCFRAGITPRMLTGDHPATATAIALSIGIIDKTYSKTSVMTGQQFDALSDEQVDALEELPLVVARCAPETKVRMVDAIHRRGQKTVMTGDGVNDSPALKRADVGVGMGTGSDVAKQSSNLVLADDNFATICRAIRKGRSVFKNLQKFLLYLLSGNVAEIVVLLIGLAFKDANNQSVFPLSPVAALWINTLAAGPPAMALGLEPTALDAMDLPPSEFKHIFTLEFCVDLAFYGLLIGAQSLINFVIVLWGYYPGNLGLQCNEGPNTICDPVFKARATCFATLVIILMIHSLECKHFTKSLFKMNLLDNKVLLWCAVVLALTTFPIVYIPTINTRVFLLETIEWEWGIIFGQILLYIACSEAYKWVKRIMQRHKARPAGRAPADKTLRMEATIAPA</sequence>
<evidence type="ECO:0000256" key="17">
    <source>
        <dbReference type="ARBA" id="ARBA00023136"/>
    </source>
</evidence>
<dbReference type="GO" id="GO:0016887">
    <property type="term" value="F:ATP hydrolysis activity"/>
    <property type="evidence" value="ECO:0007669"/>
    <property type="project" value="InterPro"/>
</dbReference>
<dbReference type="PRINTS" id="PR00120">
    <property type="entry name" value="HATPASE"/>
</dbReference>
<keyword evidence="16" id="KW-0406">Ion transport</keyword>
<feature type="transmembrane region" description="Helical" evidence="24">
    <location>
        <begin position="929"/>
        <end position="952"/>
    </location>
</feature>
<feature type="transmembrane region" description="Helical" evidence="24">
    <location>
        <begin position="881"/>
        <end position="902"/>
    </location>
</feature>
<feature type="domain" description="Cation-transporting P-type ATPase N-terminal" evidence="25">
    <location>
        <begin position="46"/>
        <end position="120"/>
    </location>
</feature>
<keyword evidence="27" id="KW-1185">Reference proteome</keyword>
<dbReference type="Gene3D" id="2.70.150.10">
    <property type="entry name" value="Calcium-transporting ATPase, cytoplasmic transduction domain A"/>
    <property type="match status" value="1"/>
</dbReference>
<evidence type="ECO:0000256" key="3">
    <source>
        <dbReference type="ARBA" id="ARBA00022448"/>
    </source>
</evidence>
<comment type="cofactor">
    <cofactor evidence="1">
        <name>Mg(2+)</name>
        <dbReference type="ChEBI" id="CHEBI:18420"/>
    </cofactor>
</comment>
<dbReference type="InterPro" id="IPR004014">
    <property type="entry name" value="ATPase_P-typ_cation-transptr_N"/>
</dbReference>
<evidence type="ECO:0000256" key="1">
    <source>
        <dbReference type="ARBA" id="ARBA00001946"/>
    </source>
</evidence>
<dbReference type="EMBL" id="JAKWFO010000011">
    <property type="protein sequence ID" value="KAI9633268.1"/>
    <property type="molecule type" value="Genomic_DNA"/>
</dbReference>
<feature type="transmembrane region" description="Helical" evidence="24">
    <location>
        <begin position="340"/>
        <end position="365"/>
    </location>
</feature>
<dbReference type="Pfam" id="PF13246">
    <property type="entry name" value="Cation_ATPase"/>
    <property type="match status" value="1"/>
</dbReference>
<dbReference type="Pfam" id="PF08282">
    <property type="entry name" value="Hydrolase_3"/>
    <property type="match status" value="1"/>
</dbReference>
<proteinExistence type="inferred from homology"/>
<evidence type="ECO:0000256" key="5">
    <source>
        <dbReference type="ARBA" id="ARBA00022538"/>
    </source>
</evidence>
<evidence type="ECO:0000256" key="21">
    <source>
        <dbReference type="ARBA" id="ARBA00048599"/>
    </source>
</evidence>
<feature type="transmembrane region" description="Helical" evidence="24">
    <location>
        <begin position="972"/>
        <end position="989"/>
    </location>
</feature>
<comment type="subcellular location">
    <subcellularLocation>
        <location evidence="2">Cell membrane</location>
        <topology evidence="2">Multi-pass membrane protein</topology>
    </subcellularLocation>
</comment>
<feature type="region of interest" description="Disordered" evidence="23">
    <location>
        <begin position="1"/>
        <end position="37"/>
    </location>
</feature>
<reference evidence="26" key="1">
    <citation type="journal article" date="2022" name="G3 (Bethesda)">
        <title>High quality genome of the basidiomycete yeast Dioszegia hungarica PDD-24b-2 isolated from cloud water.</title>
        <authorList>
            <person name="Jarrige D."/>
            <person name="Haridas S."/>
            <person name="Bleykasten-Grosshans C."/>
            <person name="Joly M."/>
            <person name="Nadalig T."/>
            <person name="Sancelme M."/>
            <person name="Vuilleumier S."/>
            <person name="Grigoriev I.V."/>
            <person name="Amato P."/>
            <person name="Bringel F."/>
        </authorList>
    </citation>
    <scope>NUCLEOTIDE SEQUENCE</scope>
    <source>
        <strain evidence="26">PDD-24b-2</strain>
    </source>
</reference>
<dbReference type="InterPro" id="IPR023299">
    <property type="entry name" value="ATPase_P-typ_cyto_dom_N"/>
</dbReference>
<dbReference type="InterPro" id="IPR006068">
    <property type="entry name" value="ATPase_P-typ_cation-transptr_C"/>
</dbReference>
<dbReference type="Pfam" id="PF00689">
    <property type="entry name" value="Cation_ATPase_C"/>
    <property type="match status" value="1"/>
</dbReference>
<dbReference type="InterPro" id="IPR018303">
    <property type="entry name" value="ATPase_P-typ_P_site"/>
</dbReference>
<dbReference type="NCBIfam" id="TIGR01523">
    <property type="entry name" value="ATPase-IID_K-Na"/>
    <property type="match status" value="1"/>
</dbReference>
<dbReference type="SUPFAM" id="SSF81653">
    <property type="entry name" value="Calcium ATPase, transduction domain A"/>
    <property type="match status" value="1"/>
</dbReference>
<keyword evidence="10" id="KW-0067">ATP-binding</keyword>
<comment type="similarity">
    <text evidence="19">Belongs to the cation transport ATPase (P-type) (TC 3.A.3) family. Type IID subfamily.</text>
</comment>
<evidence type="ECO:0000313" key="27">
    <source>
        <dbReference type="Proteomes" id="UP001164286"/>
    </source>
</evidence>
<comment type="caution">
    <text evidence="26">The sequence shown here is derived from an EMBL/GenBank/DDBJ whole genome shotgun (WGS) entry which is preliminary data.</text>
</comment>
<keyword evidence="6" id="KW-0597">Phosphoprotein</keyword>
<evidence type="ECO:0000256" key="8">
    <source>
        <dbReference type="ARBA" id="ARBA00022723"/>
    </source>
</evidence>
<feature type="transmembrane region" description="Helical" evidence="24">
    <location>
        <begin position="1043"/>
        <end position="1065"/>
    </location>
</feature>
<evidence type="ECO:0000256" key="11">
    <source>
        <dbReference type="ARBA" id="ARBA00022842"/>
    </source>
</evidence>
<evidence type="ECO:0000256" key="23">
    <source>
        <dbReference type="SAM" id="MobiDB-lite"/>
    </source>
</evidence>
<keyword evidence="13" id="KW-1278">Translocase</keyword>
<dbReference type="GO" id="GO:0006813">
    <property type="term" value="P:potassium ion transport"/>
    <property type="evidence" value="ECO:0007669"/>
    <property type="project" value="UniProtKB-KW"/>
</dbReference>
<dbReference type="EC" id="7.2.2.3" evidence="20"/>
<dbReference type="SUPFAM" id="SSF81660">
    <property type="entry name" value="Metal cation-transporting ATPase, ATP-binding domain N"/>
    <property type="match status" value="1"/>
</dbReference>
<dbReference type="GO" id="GO:0008554">
    <property type="term" value="F:P-type sodium transporter activity"/>
    <property type="evidence" value="ECO:0007669"/>
    <property type="project" value="UniProtKB-EC"/>
</dbReference>
<name>A0AA38LSF2_9TREE</name>
<dbReference type="GO" id="GO:0005886">
    <property type="term" value="C:plasma membrane"/>
    <property type="evidence" value="ECO:0007669"/>
    <property type="project" value="UniProtKB-SubCell"/>
</dbReference>
<dbReference type="FunFam" id="3.40.50.1000:FF:000193">
    <property type="entry name" value="Plasma membrane calcium-transporting ATPase 2"/>
    <property type="match status" value="1"/>
</dbReference>
<evidence type="ECO:0000256" key="6">
    <source>
        <dbReference type="ARBA" id="ARBA00022553"/>
    </source>
</evidence>
<dbReference type="GeneID" id="77729710"/>
<evidence type="ECO:0000256" key="9">
    <source>
        <dbReference type="ARBA" id="ARBA00022741"/>
    </source>
</evidence>
<gene>
    <name evidence="26" type="ORF">MKK02DRAFT_39246</name>
</gene>
<keyword evidence="8" id="KW-0479">Metal-binding</keyword>
<evidence type="ECO:0000256" key="20">
    <source>
        <dbReference type="ARBA" id="ARBA00035029"/>
    </source>
</evidence>
<dbReference type="SUPFAM" id="SSF81665">
    <property type="entry name" value="Calcium ATPase, transmembrane domain M"/>
    <property type="match status" value="1"/>
</dbReference>
<evidence type="ECO:0000256" key="7">
    <source>
        <dbReference type="ARBA" id="ARBA00022692"/>
    </source>
</evidence>
<keyword evidence="11" id="KW-0460">Magnesium</keyword>
<feature type="compositionally biased region" description="Basic and acidic residues" evidence="23">
    <location>
        <begin position="21"/>
        <end position="31"/>
    </location>
</feature>
<keyword evidence="17 24" id="KW-0472">Membrane</keyword>
<dbReference type="GO" id="GO:0005524">
    <property type="term" value="F:ATP binding"/>
    <property type="evidence" value="ECO:0007669"/>
    <property type="project" value="UniProtKB-KW"/>
</dbReference>
<protein>
    <recommendedName>
        <fullName evidence="20">P-type Na(+) transporter</fullName>
        <ecNumber evidence="20">7.2.2.3</ecNumber>
    </recommendedName>
</protein>
<dbReference type="GO" id="GO:0046872">
    <property type="term" value="F:metal ion binding"/>
    <property type="evidence" value="ECO:0007669"/>
    <property type="project" value="UniProtKB-KW"/>
</dbReference>
<feature type="transmembrane region" description="Helical" evidence="24">
    <location>
        <begin position="121"/>
        <end position="141"/>
    </location>
</feature>
<feature type="transmembrane region" description="Helical" evidence="24">
    <location>
        <begin position="848"/>
        <end position="869"/>
    </location>
</feature>
<keyword evidence="14 24" id="KW-1133">Transmembrane helix</keyword>
<dbReference type="SFLD" id="SFLDF00027">
    <property type="entry name" value="p-type_atpase"/>
    <property type="match status" value="1"/>
</dbReference>
<dbReference type="SFLD" id="SFLDS00003">
    <property type="entry name" value="Haloacid_Dehalogenase"/>
    <property type="match status" value="1"/>
</dbReference>
<evidence type="ECO:0000256" key="19">
    <source>
        <dbReference type="ARBA" id="ARBA00035017"/>
    </source>
</evidence>
<feature type="transmembrane region" description="Helical" evidence="24">
    <location>
        <begin position="312"/>
        <end position="334"/>
    </location>
</feature>
<evidence type="ECO:0000256" key="24">
    <source>
        <dbReference type="SAM" id="Phobius"/>
    </source>
</evidence>
<evidence type="ECO:0000256" key="16">
    <source>
        <dbReference type="ARBA" id="ARBA00023065"/>
    </source>
</evidence>
<dbReference type="InterPro" id="IPR023214">
    <property type="entry name" value="HAD_sf"/>
</dbReference>
<dbReference type="RefSeq" id="XP_052943045.1">
    <property type="nucleotide sequence ID" value="XM_053090505.1"/>
</dbReference>
<dbReference type="FunFam" id="2.70.150.10:FF:000160">
    <property type="entry name" value="Sarcoplasmic/endoplasmic reticulum calcium ATPase 1"/>
    <property type="match status" value="1"/>
</dbReference>
<dbReference type="InterPro" id="IPR044492">
    <property type="entry name" value="P_typ_ATPase_HD_dom"/>
</dbReference>
<evidence type="ECO:0000259" key="25">
    <source>
        <dbReference type="SMART" id="SM00831"/>
    </source>
</evidence>
<keyword evidence="3" id="KW-0813">Transport</keyword>
<comment type="catalytic activity">
    <reaction evidence="21">
        <text>K(+)(in) + ATP + H2O = K(+)(out) + ADP + phosphate + H(+)</text>
        <dbReference type="Rhea" id="RHEA:75815"/>
        <dbReference type="ChEBI" id="CHEBI:15377"/>
        <dbReference type="ChEBI" id="CHEBI:15378"/>
        <dbReference type="ChEBI" id="CHEBI:29103"/>
        <dbReference type="ChEBI" id="CHEBI:30616"/>
        <dbReference type="ChEBI" id="CHEBI:43474"/>
        <dbReference type="ChEBI" id="CHEBI:456216"/>
    </reaction>
</comment>
<feature type="transmembrane region" description="Helical" evidence="24">
    <location>
        <begin position="95"/>
        <end position="115"/>
    </location>
</feature>
<dbReference type="InterPro" id="IPR001757">
    <property type="entry name" value="P_typ_ATPase"/>
</dbReference>
<dbReference type="InterPro" id="IPR008250">
    <property type="entry name" value="ATPase_P-typ_transduc_dom_A_sf"/>
</dbReference>
<evidence type="ECO:0000256" key="18">
    <source>
        <dbReference type="ARBA" id="ARBA00023201"/>
    </source>
</evidence>
<feature type="transmembrane region" description="Helical" evidence="24">
    <location>
        <begin position="1010"/>
        <end position="1031"/>
    </location>
</feature>
<dbReference type="Proteomes" id="UP001164286">
    <property type="component" value="Unassembled WGS sequence"/>
</dbReference>
<evidence type="ECO:0000256" key="4">
    <source>
        <dbReference type="ARBA" id="ARBA00022475"/>
    </source>
</evidence>
<dbReference type="PROSITE" id="PS00154">
    <property type="entry name" value="ATPASE_E1_E2"/>
    <property type="match status" value="1"/>
</dbReference>
<keyword evidence="12" id="KW-0630">Potassium</keyword>
<dbReference type="SFLD" id="SFLDG00002">
    <property type="entry name" value="C1.7:_P-type_atpase_like"/>
    <property type="match status" value="1"/>
</dbReference>
<dbReference type="PRINTS" id="PR00119">
    <property type="entry name" value="CATATPASE"/>
</dbReference>
<dbReference type="NCBIfam" id="TIGR01494">
    <property type="entry name" value="ATPase_P-type"/>
    <property type="match status" value="2"/>
</dbReference>
<evidence type="ECO:0000256" key="22">
    <source>
        <dbReference type="ARBA" id="ARBA00049499"/>
    </source>
</evidence>
<keyword evidence="9" id="KW-0547">Nucleotide-binding</keyword>
<evidence type="ECO:0000256" key="12">
    <source>
        <dbReference type="ARBA" id="ARBA00022958"/>
    </source>
</evidence>
<evidence type="ECO:0000256" key="13">
    <source>
        <dbReference type="ARBA" id="ARBA00022967"/>
    </source>
</evidence>
<dbReference type="Pfam" id="PF00122">
    <property type="entry name" value="E1-E2_ATPase"/>
    <property type="match status" value="1"/>
</dbReference>
<comment type="catalytic activity">
    <reaction evidence="22">
        <text>Na(+)(in) + ATP + H2O = Na(+)(out) + ADP + phosphate + H(+)</text>
        <dbReference type="Rhea" id="RHEA:14633"/>
        <dbReference type="ChEBI" id="CHEBI:15377"/>
        <dbReference type="ChEBI" id="CHEBI:15378"/>
        <dbReference type="ChEBI" id="CHEBI:29101"/>
        <dbReference type="ChEBI" id="CHEBI:30616"/>
        <dbReference type="ChEBI" id="CHEBI:43474"/>
        <dbReference type="ChEBI" id="CHEBI:456216"/>
        <dbReference type="EC" id="7.2.2.3"/>
    </reaction>
    <physiologicalReaction direction="left-to-right" evidence="22">
        <dbReference type="Rhea" id="RHEA:14634"/>
    </physiologicalReaction>
</comment>
<keyword evidence="7 24" id="KW-0812">Transmembrane</keyword>
<dbReference type="Gene3D" id="1.20.1110.10">
    <property type="entry name" value="Calcium-transporting ATPase, transmembrane domain"/>
    <property type="match status" value="1"/>
</dbReference>
<dbReference type="AlphaFoldDB" id="A0AA38LSF2"/>
<evidence type="ECO:0000256" key="14">
    <source>
        <dbReference type="ARBA" id="ARBA00022989"/>
    </source>
</evidence>
<dbReference type="PANTHER" id="PTHR42861">
    <property type="entry name" value="CALCIUM-TRANSPORTING ATPASE"/>
    <property type="match status" value="1"/>
</dbReference>
<dbReference type="SUPFAM" id="SSF56784">
    <property type="entry name" value="HAD-like"/>
    <property type="match status" value="1"/>
</dbReference>
<dbReference type="InterPro" id="IPR006414">
    <property type="entry name" value="P-type_ATPase_IID"/>
</dbReference>
<keyword evidence="15" id="KW-0915">Sodium</keyword>
<dbReference type="InterPro" id="IPR059000">
    <property type="entry name" value="ATPase_P-type_domA"/>
</dbReference>
<accession>A0AA38LSF2</accession>
<evidence type="ECO:0000256" key="2">
    <source>
        <dbReference type="ARBA" id="ARBA00004651"/>
    </source>
</evidence>
<evidence type="ECO:0000313" key="26">
    <source>
        <dbReference type="EMBL" id="KAI9633268.1"/>
    </source>
</evidence>